<feature type="compositionally biased region" description="Low complexity" evidence="1">
    <location>
        <begin position="477"/>
        <end position="488"/>
    </location>
</feature>
<proteinExistence type="predicted"/>
<evidence type="ECO:0000256" key="1">
    <source>
        <dbReference type="SAM" id="MobiDB-lite"/>
    </source>
</evidence>
<feature type="compositionally biased region" description="Polar residues" evidence="1">
    <location>
        <begin position="683"/>
        <end position="694"/>
    </location>
</feature>
<protein>
    <submittedName>
        <fullName evidence="2">(Mediterranean fruit fly) hypothetical protein</fullName>
    </submittedName>
</protein>
<dbReference type="EMBL" id="CAJHJT010000012">
    <property type="protein sequence ID" value="CAD6997900.1"/>
    <property type="molecule type" value="Genomic_DNA"/>
</dbReference>
<feature type="compositionally biased region" description="Polar residues" evidence="1">
    <location>
        <begin position="489"/>
        <end position="501"/>
    </location>
</feature>
<dbReference type="Proteomes" id="UP000606786">
    <property type="component" value="Unassembled WGS sequence"/>
</dbReference>
<accession>A0A811UGT8</accession>
<feature type="compositionally biased region" description="Polar residues" evidence="1">
    <location>
        <begin position="658"/>
        <end position="675"/>
    </location>
</feature>
<feature type="compositionally biased region" description="Polar residues" evidence="1">
    <location>
        <begin position="279"/>
        <end position="300"/>
    </location>
</feature>
<feature type="region of interest" description="Disordered" evidence="1">
    <location>
        <begin position="320"/>
        <end position="364"/>
    </location>
</feature>
<feature type="compositionally biased region" description="Polar residues" evidence="1">
    <location>
        <begin position="320"/>
        <end position="349"/>
    </location>
</feature>
<feature type="compositionally biased region" description="Acidic residues" evidence="1">
    <location>
        <begin position="502"/>
        <end position="518"/>
    </location>
</feature>
<feature type="region of interest" description="Disordered" evidence="1">
    <location>
        <begin position="376"/>
        <end position="397"/>
    </location>
</feature>
<keyword evidence="3" id="KW-1185">Reference proteome</keyword>
<feature type="compositionally biased region" description="Low complexity" evidence="1">
    <location>
        <begin position="519"/>
        <end position="536"/>
    </location>
</feature>
<evidence type="ECO:0000313" key="3">
    <source>
        <dbReference type="Proteomes" id="UP000606786"/>
    </source>
</evidence>
<name>A0A811UGT8_CERCA</name>
<gene>
    <name evidence="2" type="ORF">CCAP1982_LOCUS6518</name>
</gene>
<reference evidence="2" key="1">
    <citation type="submission" date="2020-11" db="EMBL/GenBank/DDBJ databases">
        <authorList>
            <person name="Whitehead M."/>
        </authorList>
    </citation>
    <scope>NUCLEOTIDE SEQUENCE</scope>
    <source>
        <strain evidence="2">EGII</strain>
    </source>
</reference>
<sequence length="766" mass="82988">MSDPFFRPWVDKENVPAAPAPPPVEPHVNEQQQQQHDQNELIIEPSGSQQRAPTQQATVENGNSENKFASKENNQNTINTPEPPPAHISQPTSKASDETASTSAASASSVPFSLVTERQHLISPLPSQRATTHSGYTNSLPLPYIPKKKLASLMSSPLEAASVPVQTSEATKPFNTTAVPENNRSDERFATNSLAQSQPNISPTTSGSAQPQNQNSMNINPLGFQQLFEISVNQAQPTPSQYMQPCVTVGMSTSATARQYVPTPTPSQSFTTTERYQNRTDAQPQTSSQSAVGSPLHQRTTATSVLTQTSHAAYGHHLTSAPQVNSNSITRPQTCASQSSLATNGQHSTAPPIIQNFPTGGGRDTNFLAQLHMNQGPNQLNAPATQPAAQTPSSQISMPTQVYDINSLPRLTTNQTSEQRVPAAKPIFESNLSEKMDVEDEDEEIRLNFQLPESAVSSPLDKSASTSALTPDAGYDSNSLSQASNQLSITDTKTFSDTVPTEQDENSWTDIESSESDTSDNTNGLHSTPPSSSQSSITVEANNAVSLPQPQFQQISVQPSDLAGIPITKTDSTDSDIENENPQENIQIIPNREAKSPTPHTSKRPIQSAESSPLAQNSAAVVRTETTHGQHSPPRCSKTANNNNTHPLAEPQRRRSARQSTRNSTKQSTQESTKQSTKRPKKQTTQQPENQSTGSPPPLIPTNGMGCNLLFPNKRERTWCTLFYGMNRSPLIRSIILATKPGNVPLLTIDQWQQGRVECSPTKNQN</sequence>
<feature type="region of interest" description="Disordered" evidence="1">
    <location>
        <begin position="194"/>
        <end position="215"/>
    </location>
</feature>
<feature type="region of interest" description="Disordered" evidence="1">
    <location>
        <begin position="556"/>
        <end position="705"/>
    </location>
</feature>
<feature type="compositionally biased region" description="Polar residues" evidence="1">
    <location>
        <begin position="46"/>
        <end position="80"/>
    </location>
</feature>
<feature type="compositionally biased region" description="Low complexity" evidence="1">
    <location>
        <begin position="377"/>
        <end position="395"/>
    </location>
</feature>
<feature type="region of interest" description="Disordered" evidence="1">
    <location>
        <begin position="1"/>
        <end position="112"/>
    </location>
</feature>
<feature type="region of interest" description="Disordered" evidence="1">
    <location>
        <begin position="257"/>
        <end position="300"/>
    </location>
</feature>
<organism evidence="2 3">
    <name type="scientific">Ceratitis capitata</name>
    <name type="common">Mediterranean fruit fly</name>
    <name type="synonym">Tephritis capitata</name>
    <dbReference type="NCBI Taxonomy" id="7213"/>
    <lineage>
        <taxon>Eukaryota</taxon>
        <taxon>Metazoa</taxon>
        <taxon>Ecdysozoa</taxon>
        <taxon>Arthropoda</taxon>
        <taxon>Hexapoda</taxon>
        <taxon>Insecta</taxon>
        <taxon>Pterygota</taxon>
        <taxon>Neoptera</taxon>
        <taxon>Endopterygota</taxon>
        <taxon>Diptera</taxon>
        <taxon>Brachycera</taxon>
        <taxon>Muscomorpha</taxon>
        <taxon>Tephritoidea</taxon>
        <taxon>Tephritidae</taxon>
        <taxon>Ceratitis</taxon>
        <taxon>Ceratitis</taxon>
    </lineage>
</organism>
<feature type="compositionally biased region" description="Low complexity" evidence="1">
    <location>
        <begin position="92"/>
        <end position="109"/>
    </location>
</feature>
<comment type="caution">
    <text evidence="2">The sequence shown here is derived from an EMBL/GenBank/DDBJ whole genome shotgun (WGS) entry which is preliminary data.</text>
</comment>
<evidence type="ECO:0000313" key="2">
    <source>
        <dbReference type="EMBL" id="CAD6997900.1"/>
    </source>
</evidence>
<dbReference type="AlphaFoldDB" id="A0A811UGT8"/>
<feature type="compositionally biased region" description="Polar residues" evidence="1">
    <location>
        <begin position="598"/>
        <end position="619"/>
    </location>
</feature>
<feature type="region of interest" description="Disordered" evidence="1">
    <location>
        <begin position="413"/>
        <end position="537"/>
    </location>
</feature>